<sequence length="176" mass="20561">MFCLVANKKNNSKELFEALQEIIKNRENLNNNKNNDDEFIGIYECLVKMLSLSASSEIDKGMFCLVANKKNNSKELFEALQEIIKNRENLNNNKNNDDGDKSDDLEIMKAIIQKSIEEYLAYKNYALNVPRFIDETCLNQHPLFTENDQIRKKKIRRMSFFQLLEEENEESLVGPI</sequence>
<name>A0A397J672_9GLOM</name>
<dbReference type="Proteomes" id="UP000266861">
    <property type="component" value="Unassembled WGS sequence"/>
</dbReference>
<gene>
    <name evidence="1" type="ORF">Glove_87g159</name>
</gene>
<comment type="caution">
    <text evidence="1">The sequence shown here is derived from an EMBL/GenBank/DDBJ whole genome shotgun (WGS) entry which is preliminary data.</text>
</comment>
<proteinExistence type="predicted"/>
<evidence type="ECO:0000313" key="2">
    <source>
        <dbReference type="Proteomes" id="UP000266861"/>
    </source>
</evidence>
<accession>A0A397J672</accession>
<keyword evidence="2" id="KW-1185">Reference proteome</keyword>
<dbReference type="AlphaFoldDB" id="A0A397J672"/>
<reference evidence="1 2" key="1">
    <citation type="submission" date="2018-08" db="EMBL/GenBank/DDBJ databases">
        <title>Genome and evolution of the arbuscular mycorrhizal fungus Diversispora epigaea (formerly Glomus versiforme) and its bacterial endosymbionts.</title>
        <authorList>
            <person name="Sun X."/>
            <person name="Fei Z."/>
            <person name="Harrison M."/>
        </authorList>
    </citation>
    <scope>NUCLEOTIDE SEQUENCE [LARGE SCALE GENOMIC DNA]</scope>
    <source>
        <strain evidence="1 2">IT104</strain>
    </source>
</reference>
<organism evidence="1 2">
    <name type="scientific">Diversispora epigaea</name>
    <dbReference type="NCBI Taxonomy" id="1348612"/>
    <lineage>
        <taxon>Eukaryota</taxon>
        <taxon>Fungi</taxon>
        <taxon>Fungi incertae sedis</taxon>
        <taxon>Mucoromycota</taxon>
        <taxon>Glomeromycotina</taxon>
        <taxon>Glomeromycetes</taxon>
        <taxon>Diversisporales</taxon>
        <taxon>Diversisporaceae</taxon>
        <taxon>Diversispora</taxon>
    </lineage>
</organism>
<dbReference type="EMBL" id="PQFF01000083">
    <property type="protein sequence ID" value="RHZ83829.1"/>
    <property type="molecule type" value="Genomic_DNA"/>
</dbReference>
<protein>
    <submittedName>
        <fullName evidence="1">Uncharacterized protein</fullName>
    </submittedName>
</protein>
<evidence type="ECO:0000313" key="1">
    <source>
        <dbReference type="EMBL" id="RHZ83829.1"/>
    </source>
</evidence>